<gene>
    <name evidence="1" type="ORF">SVUK_LOCUS18646</name>
</gene>
<accession>A0A3P7LX17</accession>
<evidence type="ECO:0000313" key="2">
    <source>
        <dbReference type="Proteomes" id="UP000270094"/>
    </source>
</evidence>
<organism evidence="1 2">
    <name type="scientific">Strongylus vulgaris</name>
    <name type="common">Blood worm</name>
    <dbReference type="NCBI Taxonomy" id="40348"/>
    <lineage>
        <taxon>Eukaryota</taxon>
        <taxon>Metazoa</taxon>
        <taxon>Ecdysozoa</taxon>
        <taxon>Nematoda</taxon>
        <taxon>Chromadorea</taxon>
        <taxon>Rhabditida</taxon>
        <taxon>Rhabditina</taxon>
        <taxon>Rhabditomorpha</taxon>
        <taxon>Strongyloidea</taxon>
        <taxon>Strongylidae</taxon>
        <taxon>Strongylus</taxon>
    </lineage>
</organism>
<evidence type="ECO:0000313" key="1">
    <source>
        <dbReference type="EMBL" id="VDM83648.1"/>
    </source>
</evidence>
<name>A0A3P7LX17_STRVU</name>
<reference evidence="1 2" key="1">
    <citation type="submission" date="2018-11" db="EMBL/GenBank/DDBJ databases">
        <authorList>
            <consortium name="Pathogen Informatics"/>
        </authorList>
    </citation>
    <scope>NUCLEOTIDE SEQUENCE [LARGE SCALE GENOMIC DNA]</scope>
</reference>
<proteinExistence type="predicted"/>
<dbReference type="Proteomes" id="UP000270094">
    <property type="component" value="Unassembled WGS sequence"/>
</dbReference>
<sequence>MEEGDEDELANRQIEIENELIKKMKELKVEINAEQVAICVSDMIAAMSIHAKNYERVRASSPPRHDFSEDGPLIELPWSDEGEIGDDEILESEDVEVFDWSEDIFPDDDNAVVGEKRPLDVLDILDLPLKRRAVEKDGFIEQKPMETTPPPLQLRSCLRYHEEVSKYVLP</sequence>
<dbReference type="EMBL" id="UYYB01124394">
    <property type="protein sequence ID" value="VDM83648.1"/>
    <property type="molecule type" value="Genomic_DNA"/>
</dbReference>
<keyword evidence="2" id="KW-1185">Reference proteome</keyword>
<dbReference type="AlphaFoldDB" id="A0A3P7LX17"/>
<protein>
    <submittedName>
        <fullName evidence="1">Uncharacterized protein</fullName>
    </submittedName>
</protein>
<dbReference type="OrthoDB" id="5868703at2759"/>